<proteinExistence type="predicted"/>
<dbReference type="GO" id="GO:0005975">
    <property type="term" value="P:carbohydrate metabolic process"/>
    <property type="evidence" value="ECO:0007669"/>
    <property type="project" value="InterPro"/>
</dbReference>
<dbReference type="STRING" id="1304284.L21TH_2013"/>
<gene>
    <name evidence="1" type="ORF">L21TH_2013</name>
</gene>
<dbReference type="Gene3D" id="3.20.20.370">
    <property type="entry name" value="Glycoside hydrolase/deacetylase"/>
    <property type="match status" value="1"/>
</dbReference>
<dbReference type="EMBL" id="ARZA01000221">
    <property type="protein sequence ID" value="EOC99968.1"/>
    <property type="molecule type" value="Genomic_DNA"/>
</dbReference>
<dbReference type="eggNOG" id="ENOG50329KE">
    <property type="taxonomic scope" value="Bacteria"/>
</dbReference>
<dbReference type="AlphaFoldDB" id="R1CTG4"/>
<dbReference type="Proteomes" id="UP000013378">
    <property type="component" value="Unassembled WGS sequence"/>
</dbReference>
<keyword evidence="2" id="KW-1185">Reference proteome</keyword>
<dbReference type="InterPro" id="IPR054492">
    <property type="entry name" value="WbmS-like"/>
</dbReference>
<evidence type="ECO:0000313" key="1">
    <source>
        <dbReference type="EMBL" id="EOC99968.1"/>
    </source>
</evidence>
<dbReference type="OrthoDB" id="9805877at2"/>
<evidence type="ECO:0000313" key="2">
    <source>
        <dbReference type="Proteomes" id="UP000013378"/>
    </source>
</evidence>
<organism evidence="1 2">
    <name type="scientific">Caldisalinibacter kiritimatiensis</name>
    <dbReference type="NCBI Taxonomy" id="1304284"/>
    <lineage>
        <taxon>Bacteria</taxon>
        <taxon>Bacillati</taxon>
        <taxon>Bacillota</taxon>
        <taxon>Tissierellia</taxon>
        <taxon>Tissierellales</taxon>
        <taxon>Thermohalobacteraceae</taxon>
        <taxon>Caldisalinibacter</taxon>
    </lineage>
</organism>
<comment type="caution">
    <text evidence="1">The sequence shown here is derived from an EMBL/GenBank/DDBJ whole genome shotgun (WGS) entry which is preliminary data.</text>
</comment>
<dbReference type="SUPFAM" id="SSF88713">
    <property type="entry name" value="Glycoside hydrolase/deacetylase"/>
    <property type="match status" value="1"/>
</dbReference>
<evidence type="ECO:0008006" key="3">
    <source>
        <dbReference type="Google" id="ProtNLM"/>
    </source>
</evidence>
<sequence length="263" mass="31077">MVKKSRIREIALNVYRDRGVYVLTLDVDWASEDALKYCYNTLNEFDIPMTFFITHKSKFISQLLKENKIEAGIHPNFAKGSSHGSTHDEVIEYCLKLLPKAEVFRCHRYYDVNDITDKFFKLGFKYDSNLCTLLENVPPFVHRSGLIRFPVFFEDGAYLYHNMNLNFKEVKEKHFAQPGIKVINLHPMHIALNTPDFSYMRSIKDNLTRSEWNNLTEKQLEELSYNGCGIRTFVLELFEFIKKNNIETYTLKEIYQRINKENI</sequence>
<name>R1CTG4_9FIRM</name>
<reference evidence="1 2" key="1">
    <citation type="journal article" date="2015" name="Geomicrobiol. J.">
        <title>Caldisalinibacter kiritimatiensis gen. nov., sp. nov., a moderately thermohalophilic thiosulfate-reducing bacterium from a hypersaline microbial mat.</title>
        <authorList>
            <person name="Ben Hania W."/>
            <person name="Joseph M."/>
            <person name="Fiebig A."/>
            <person name="Bunk B."/>
            <person name="Klenk H.-P."/>
            <person name="Fardeau M.-L."/>
            <person name="Spring S."/>
        </authorList>
    </citation>
    <scope>NUCLEOTIDE SEQUENCE [LARGE SCALE GENOMIC DNA]</scope>
    <source>
        <strain evidence="1 2">L21-TH-D2</strain>
    </source>
</reference>
<dbReference type="InterPro" id="IPR011330">
    <property type="entry name" value="Glyco_hydro/deAcase_b/a-brl"/>
</dbReference>
<dbReference type="Pfam" id="PF22537">
    <property type="entry name" value="WbmS-like"/>
    <property type="match status" value="1"/>
</dbReference>
<protein>
    <recommendedName>
        <fullName evidence="3">NodB homology domain-containing protein</fullName>
    </recommendedName>
</protein>
<accession>R1CTG4</accession>
<dbReference type="RefSeq" id="WP_006315284.1">
    <property type="nucleotide sequence ID" value="NZ_ARZA01000221.1"/>
</dbReference>